<evidence type="ECO:0000313" key="9">
    <source>
        <dbReference type="EMBL" id="CAG7720875.1"/>
    </source>
</evidence>
<organism evidence="9 10">
    <name type="scientific">Allacma fusca</name>
    <dbReference type="NCBI Taxonomy" id="39272"/>
    <lineage>
        <taxon>Eukaryota</taxon>
        <taxon>Metazoa</taxon>
        <taxon>Ecdysozoa</taxon>
        <taxon>Arthropoda</taxon>
        <taxon>Hexapoda</taxon>
        <taxon>Collembola</taxon>
        <taxon>Symphypleona</taxon>
        <taxon>Sminthuridae</taxon>
        <taxon>Allacma</taxon>
    </lineage>
</organism>
<accession>A0A8J2JNL4</accession>
<evidence type="ECO:0000256" key="3">
    <source>
        <dbReference type="ARBA" id="ARBA00022692"/>
    </source>
</evidence>
<feature type="transmembrane region" description="Helical" evidence="8">
    <location>
        <begin position="400"/>
        <end position="416"/>
    </location>
</feature>
<evidence type="ECO:0000256" key="1">
    <source>
        <dbReference type="ARBA" id="ARBA00004651"/>
    </source>
</evidence>
<keyword evidence="3 8" id="KW-0812">Transmembrane</keyword>
<comment type="caution">
    <text evidence="9">The sequence shown here is derived from an EMBL/GenBank/DDBJ whole genome shotgun (WGS) entry which is preliminary data.</text>
</comment>
<keyword evidence="2" id="KW-1003">Cell membrane</keyword>
<proteinExistence type="predicted"/>
<keyword evidence="5 8" id="KW-0472">Membrane</keyword>
<dbReference type="PANTHER" id="PTHR42643:SF24">
    <property type="entry name" value="IONOTROPIC RECEPTOR 60A"/>
    <property type="match status" value="1"/>
</dbReference>
<keyword evidence="7" id="KW-0325">Glycoprotein</keyword>
<name>A0A8J2JNL4_9HEXA</name>
<evidence type="ECO:0000256" key="7">
    <source>
        <dbReference type="ARBA" id="ARBA00023180"/>
    </source>
</evidence>
<evidence type="ECO:0000313" key="10">
    <source>
        <dbReference type="Proteomes" id="UP000708208"/>
    </source>
</evidence>
<dbReference type="Proteomes" id="UP000708208">
    <property type="component" value="Unassembled WGS sequence"/>
</dbReference>
<dbReference type="GO" id="GO:0005886">
    <property type="term" value="C:plasma membrane"/>
    <property type="evidence" value="ECO:0007669"/>
    <property type="project" value="UniProtKB-SubCell"/>
</dbReference>
<evidence type="ECO:0000256" key="8">
    <source>
        <dbReference type="SAM" id="Phobius"/>
    </source>
</evidence>
<feature type="transmembrane region" description="Helical" evidence="8">
    <location>
        <begin position="345"/>
        <end position="366"/>
    </location>
</feature>
<dbReference type="EMBL" id="CAJVCH010074640">
    <property type="protein sequence ID" value="CAG7720875.1"/>
    <property type="molecule type" value="Genomic_DNA"/>
</dbReference>
<reference evidence="9" key="1">
    <citation type="submission" date="2021-06" db="EMBL/GenBank/DDBJ databases">
        <authorList>
            <person name="Hodson N. C."/>
            <person name="Mongue J. A."/>
            <person name="Jaron S. K."/>
        </authorList>
    </citation>
    <scope>NUCLEOTIDE SEQUENCE</scope>
</reference>
<evidence type="ECO:0000256" key="5">
    <source>
        <dbReference type="ARBA" id="ARBA00023136"/>
    </source>
</evidence>
<comment type="subcellular location">
    <subcellularLocation>
        <location evidence="1">Cell membrane</location>
        <topology evidence="1">Multi-pass membrane protein</topology>
    </subcellularLocation>
</comment>
<dbReference type="InterPro" id="IPR052192">
    <property type="entry name" value="Insect_Ionotropic_Sensory_Rcpt"/>
</dbReference>
<protein>
    <submittedName>
        <fullName evidence="9">Uncharacterized protein</fullName>
    </submittedName>
</protein>
<keyword evidence="6" id="KW-0675">Receptor</keyword>
<feature type="transmembrane region" description="Helical" evidence="8">
    <location>
        <begin position="1190"/>
        <end position="1211"/>
    </location>
</feature>
<sequence>MLLVILSPAGIDSDNFSNTALKFLELLRIEIFDEFPECSTIDSVLESSSKFQFTNDWLAIRHHAVRKQGASTLLDLNVPNTTISVVPHLRYIIKYNFVCSIVVYITDDFLRHNSDLSNLGRFTSWQNNFVQSVPDPSHTFVIYFVMDDAEISSKIKPFSKLAAVLHRYVFAIRDSTDGFTLCKSYTSDFEIIKVGAFSHNHSDTIKMVFSQRPENMQGHVYSFLSCPMCGEALEYFKKERVWDNFVVAPVYELADVFNMTLEMQPIFGLPLSGLNDDGELDEFTQPLLDGSFAVSTMIKPSPIKFEVILLSMPAIYDSVVFITGPPRKVTSGSVAVLHEPLESEVWLVFVVTLSLIFCTLKMVIYFRKASASTASIIRALLYPVLEQVVEDMQKLQTDSLIANLSIVWLLSLIVLGCCYKSKLISAMVIPNVIRPPGTFDELIKSNYTMNAIFYVGNVESDLIATNSSISRGLLGRVTEYDYLDAECYTLIFEGDNVCLGYNMIFDGIGVEKMVDIHRRKMWTVSKDSHFLSSMQYGISKLYPWLLNPLNTILHIHSDLGFKHLYQSKSQMKALKKGQAYALRNVAAKPYYQGFQNSDTNALKFLELLRIEIFDEFPECSTIDSVLESSSKFQFTNDWLAIRHHAVRKQGASTLLDLTVPNITISVVPHLRYIIKYNFICSIVVYITDDFLRQNSDLSNLGRFTSWQNNFVQSVPDPSHTFVIYFVMDDAEISSKVKPFSKLAAVLHHYVFAIRDSTDGFALFKCYTSDFELSKVGTLSYDNSDTIKMIFSQRPENMQGHVYSVLSCPMCGDALEYFEKERVWDNFVMAPVHELADVFNMTLEMQPIFGLPLSGVNDAGEFDEFTQPLLDGSFAISIMVEPSPIKFEVILLSTPAIYDSVVFITGPPRKVTSGSVAVLHQPLEPEAWLGFAVTLSVIFCTLKMVIYFRKASASTASIIRALLYPVLEQVVEDMQKLQKDSLIAKLSIMWLLSLIVLGCCYKSNLISVMVIPNVIKPPGTFDELIKSNYTINAIFYVGNIESDLTATNSSISRGLLGRVTEYDYLDAECYILIFEGNNVCLGYNMIFDGIGIEKMVDIHRRKMWTVSKDSHFLSSMQYGISKFYPWLLKPLNTILHIHCALGFKLLYWNKGHMKSLKKGQAYALRNVAAKPYYQGFQNSDTHGENKQFLEIMIKLFVAGITISVVVFIFEFLKYNCERTEVEVISVLQITMQM</sequence>
<dbReference type="AlphaFoldDB" id="A0A8J2JNL4"/>
<keyword evidence="10" id="KW-1185">Reference proteome</keyword>
<evidence type="ECO:0000256" key="2">
    <source>
        <dbReference type="ARBA" id="ARBA00022475"/>
    </source>
</evidence>
<keyword evidence="4 8" id="KW-1133">Transmembrane helix</keyword>
<evidence type="ECO:0000256" key="6">
    <source>
        <dbReference type="ARBA" id="ARBA00023170"/>
    </source>
</evidence>
<gene>
    <name evidence="9" type="ORF">AFUS01_LOCUS10128</name>
</gene>
<evidence type="ECO:0000256" key="4">
    <source>
        <dbReference type="ARBA" id="ARBA00022989"/>
    </source>
</evidence>
<dbReference type="PANTHER" id="PTHR42643">
    <property type="entry name" value="IONOTROPIC RECEPTOR 20A-RELATED"/>
    <property type="match status" value="1"/>
</dbReference>